<evidence type="ECO:0000313" key="2">
    <source>
        <dbReference type="EMBL" id="KAF2873183.1"/>
    </source>
</evidence>
<feature type="compositionally biased region" description="Basic and acidic residues" evidence="1">
    <location>
        <begin position="1"/>
        <end position="22"/>
    </location>
</feature>
<evidence type="ECO:0000313" key="3">
    <source>
        <dbReference type="Proteomes" id="UP000481861"/>
    </source>
</evidence>
<dbReference type="Proteomes" id="UP000481861">
    <property type="component" value="Unassembled WGS sequence"/>
</dbReference>
<organism evidence="2 3">
    <name type="scientific">Massariosphaeria phaeospora</name>
    <dbReference type="NCBI Taxonomy" id="100035"/>
    <lineage>
        <taxon>Eukaryota</taxon>
        <taxon>Fungi</taxon>
        <taxon>Dikarya</taxon>
        <taxon>Ascomycota</taxon>
        <taxon>Pezizomycotina</taxon>
        <taxon>Dothideomycetes</taxon>
        <taxon>Pleosporomycetidae</taxon>
        <taxon>Pleosporales</taxon>
        <taxon>Pleosporales incertae sedis</taxon>
        <taxon>Massariosphaeria</taxon>
    </lineage>
</organism>
<dbReference type="EMBL" id="JAADJZ010000008">
    <property type="protein sequence ID" value="KAF2873183.1"/>
    <property type="molecule type" value="Genomic_DNA"/>
</dbReference>
<feature type="region of interest" description="Disordered" evidence="1">
    <location>
        <begin position="1"/>
        <end position="135"/>
    </location>
</feature>
<protein>
    <submittedName>
        <fullName evidence="2">Uncharacterized protein</fullName>
    </submittedName>
</protein>
<reference evidence="2 3" key="1">
    <citation type="submission" date="2020-01" db="EMBL/GenBank/DDBJ databases">
        <authorList>
            <consortium name="DOE Joint Genome Institute"/>
            <person name="Haridas S."/>
            <person name="Albert R."/>
            <person name="Binder M."/>
            <person name="Bloem J."/>
            <person name="Labutti K."/>
            <person name="Salamov A."/>
            <person name="Andreopoulos B."/>
            <person name="Baker S.E."/>
            <person name="Barry K."/>
            <person name="Bills G."/>
            <person name="Bluhm B.H."/>
            <person name="Cannon C."/>
            <person name="Castanera R."/>
            <person name="Culley D.E."/>
            <person name="Daum C."/>
            <person name="Ezra D."/>
            <person name="Gonzalez J.B."/>
            <person name="Henrissat B."/>
            <person name="Kuo A."/>
            <person name="Liang C."/>
            <person name="Lipzen A."/>
            <person name="Lutzoni F."/>
            <person name="Magnuson J."/>
            <person name="Mondo S."/>
            <person name="Nolan M."/>
            <person name="Ohm R."/>
            <person name="Pangilinan J."/>
            <person name="Park H.-J.H."/>
            <person name="Ramirez L."/>
            <person name="Alfaro M."/>
            <person name="Sun H."/>
            <person name="Tritt A."/>
            <person name="Yoshinaga Y."/>
            <person name="Zwiers L.-H.L."/>
            <person name="Turgeon B.G."/>
            <person name="Goodwin S.B."/>
            <person name="Spatafora J.W."/>
            <person name="Crous P.W."/>
            <person name="Grigoriev I.V."/>
        </authorList>
    </citation>
    <scope>NUCLEOTIDE SEQUENCE [LARGE SCALE GENOMIC DNA]</scope>
    <source>
        <strain evidence="2 3">CBS 611.86</strain>
    </source>
</reference>
<proteinExistence type="predicted"/>
<keyword evidence="3" id="KW-1185">Reference proteome</keyword>
<name>A0A7C8MEB3_9PLEO</name>
<sequence>MERLQREHEDRIRREAEAKARDDLEEGQARTRRAREEHLQKPSMQKTRPAKNKTIAAVQGKAQPTRATNKKTRRTEVADSDTEDSNVELSDTLPSPKKHKRLVRGILPVQSSDEESEDDIEGLRRSSTRRSGRTSIPSGYYNVNRAFKNIIICVYVN</sequence>
<accession>A0A7C8MEB3</accession>
<comment type="caution">
    <text evidence="2">The sequence shown here is derived from an EMBL/GenBank/DDBJ whole genome shotgun (WGS) entry which is preliminary data.</text>
</comment>
<dbReference type="AlphaFoldDB" id="A0A7C8MEB3"/>
<evidence type="ECO:0000256" key="1">
    <source>
        <dbReference type="SAM" id="MobiDB-lite"/>
    </source>
</evidence>
<gene>
    <name evidence="2" type="ORF">BDV95DRAFT_375816</name>
</gene>